<dbReference type="InterPro" id="IPR032640">
    <property type="entry name" value="AMPK1_CBM"/>
</dbReference>
<keyword evidence="5" id="KW-1185">Reference proteome</keyword>
<reference evidence="4" key="1">
    <citation type="journal article" date="2022" name="Proc. Natl. Acad. Sci. U.S.A.">
        <title>Life cycle and functional genomics of the unicellular red alga Galdieria for elucidating algal and plant evolution and industrial use.</title>
        <authorList>
            <person name="Hirooka S."/>
            <person name="Itabashi T."/>
            <person name="Ichinose T.M."/>
            <person name="Onuma R."/>
            <person name="Fujiwara T."/>
            <person name="Yamashita S."/>
            <person name="Jong L.W."/>
            <person name="Tomita R."/>
            <person name="Iwane A.H."/>
            <person name="Miyagishima S.Y."/>
        </authorList>
    </citation>
    <scope>NUCLEOTIDE SEQUENCE</scope>
    <source>
        <strain evidence="4">NBRC 102759</strain>
    </source>
</reference>
<evidence type="ECO:0000259" key="3">
    <source>
        <dbReference type="Pfam" id="PF16561"/>
    </source>
</evidence>
<organism evidence="4 5">
    <name type="scientific">Galdieria partita</name>
    <dbReference type="NCBI Taxonomy" id="83374"/>
    <lineage>
        <taxon>Eukaryota</taxon>
        <taxon>Rhodophyta</taxon>
        <taxon>Bangiophyceae</taxon>
        <taxon>Galdieriales</taxon>
        <taxon>Galdieriaceae</taxon>
        <taxon>Galdieria</taxon>
    </lineage>
</organism>
<evidence type="ECO:0000313" key="5">
    <source>
        <dbReference type="Proteomes" id="UP001061958"/>
    </source>
</evidence>
<dbReference type="Gene3D" id="2.60.40.10">
    <property type="entry name" value="Immunoglobulins"/>
    <property type="match status" value="1"/>
</dbReference>
<feature type="region of interest" description="Disordered" evidence="2">
    <location>
        <begin position="120"/>
        <end position="181"/>
    </location>
</feature>
<feature type="domain" description="AMP-activated protein kinase glycogen-binding" evidence="3">
    <location>
        <begin position="6"/>
        <end position="81"/>
    </location>
</feature>
<dbReference type="SUPFAM" id="SSF81296">
    <property type="entry name" value="E set domains"/>
    <property type="match status" value="1"/>
</dbReference>
<accession>A0A9C7PPZ6</accession>
<feature type="compositionally biased region" description="Basic and acidic residues" evidence="2">
    <location>
        <begin position="140"/>
        <end position="156"/>
    </location>
</feature>
<sequence>MNDNLVPLNFQWKEGGNNVSIAGTFNNWTPLPMQKNNDGTFEITLEVPPGEVQFKFIVDGEWRESKDYETKLSSMNSLNNVQLAELLESEQIGTQEKIAPCAKGGNDGRYENLRVPANSETSIVDESVQQSKNVKSSETGGKKEETSQSYSKEEQVAKISSNTQEKAVEPGKGWKQRCCVS</sequence>
<dbReference type="InterPro" id="IPR013783">
    <property type="entry name" value="Ig-like_fold"/>
</dbReference>
<dbReference type="PANTHER" id="PTHR10343:SF84">
    <property type="entry name" value="5'-AMP-ACTIVATED PROTEIN KINASE SUBUNIT BETA-1"/>
    <property type="match status" value="1"/>
</dbReference>
<dbReference type="Pfam" id="PF16561">
    <property type="entry name" value="AMPK1_CBM"/>
    <property type="match status" value="1"/>
</dbReference>
<evidence type="ECO:0000313" key="4">
    <source>
        <dbReference type="EMBL" id="GJQ08331.1"/>
    </source>
</evidence>
<proteinExistence type="inferred from homology"/>
<dbReference type="PANTHER" id="PTHR10343">
    <property type="entry name" value="5'-AMP-ACTIVATED PROTEIN KINASE , BETA SUBUNIT"/>
    <property type="match status" value="1"/>
</dbReference>
<dbReference type="CDD" id="cd02859">
    <property type="entry name" value="E_set_AMPKbeta_like_N"/>
    <property type="match status" value="1"/>
</dbReference>
<name>A0A9C7PPZ6_9RHOD</name>
<dbReference type="Proteomes" id="UP001061958">
    <property type="component" value="Unassembled WGS sequence"/>
</dbReference>
<dbReference type="EMBL" id="BQMJ01000001">
    <property type="protein sequence ID" value="GJQ08331.1"/>
    <property type="molecule type" value="Genomic_DNA"/>
</dbReference>
<dbReference type="OrthoDB" id="5574at2759"/>
<dbReference type="AlphaFoldDB" id="A0A9C7PPZ6"/>
<gene>
    <name evidence="4" type="ORF">GpartN1_g122.t1</name>
</gene>
<reference evidence="4" key="2">
    <citation type="submission" date="2022-01" db="EMBL/GenBank/DDBJ databases">
        <authorList>
            <person name="Hirooka S."/>
            <person name="Miyagishima S.Y."/>
        </authorList>
    </citation>
    <scope>NUCLEOTIDE SEQUENCE</scope>
    <source>
        <strain evidence="4">NBRC 102759</strain>
    </source>
</reference>
<dbReference type="InterPro" id="IPR014756">
    <property type="entry name" value="Ig_E-set"/>
</dbReference>
<evidence type="ECO:0000256" key="1">
    <source>
        <dbReference type="ARBA" id="ARBA00010926"/>
    </source>
</evidence>
<evidence type="ECO:0000256" key="2">
    <source>
        <dbReference type="SAM" id="MobiDB-lite"/>
    </source>
</evidence>
<comment type="caution">
    <text evidence="4">The sequence shown here is derived from an EMBL/GenBank/DDBJ whole genome shotgun (WGS) entry which is preliminary data.</text>
</comment>
<comment type="similarity">
    <text evidence="1">Belongs to the 5'-AMP-activated protein kinase beta subunit family.</text>
</comment>
<dbReference type="InterPro" id="IPR050827">
    <property type="entry name" value="CRP1_MDG1_kinase"/>
</dbReference>
<protein>
    <recommendedName>
        <fullName evidence="3">AMP-activated protein kinase glycogen-binding domain-containing protein</fullName>
    </recommendedName>
</protein>
<feature type="compositionally biased region" description="Polar residues" evidence="2">
    <location>
        <begin position="120"/>
        <end position="139"/>
    </location>
</feature>